<evidence type="ECO:0000256" key="2">
    <source>
        <dbReference type="SAM" id="MobiDB-lite"/>
    </source>
</evidence>
<comment type="caution">
    <text evidence="4">The sequence shown here is derived from an EMBL/GenBank/DDBJ whole genome shotgun (WGS) entry which is preliminary data.</text>
</comment>
<dbReference type="Gene3D" id="3.30.40.10">
    <property type="entry name" value="Zinc/RING finger domain, C3HC4 (zinc finger)"/>
    <property type="match status" value="1"/>
</dbReference>
<evidence type="ECO:0000259" key="3">
    <source>
        <dbReference type="PROSITE" id="PS50089"/>
    </source>
</evidence>
<dbReference type="OrthoDB" id="10017393at2759"/>
<accession>A0A9C7UPE9</accession>
<organism evidence="4 5">
    <name type="scientific">Galdieria partita</name>
    <dbReference type="NCBI Taxonomy" id="83374"/>
    <lineage>
        <taxon>Eukaryota</taxon>
        <taxon>Rhodophyta</taxon>
        <taxon>Bangiophyceae</taxon>
        <taxon>Galdieriales</taxon>
        <taxon>Galdieriaceae</taxon>
        <taxon>Galdieria</taxon>
    </lineage>
</organism>
<keyword evidence="1" id="KW-0479">Metal-binding</keyword>
<name>A0A9C7UPE9_9RHOD</name>
<dbReference type="Proteomes" id="UP001061958">
    <property type="component" value="Unassembled WGS sequence"/>
</dbReference>
<dbReference type="Pfam" id="PF13920">
    <property type="entry name" value="zf-C3HC4_3"/>
    <property type="match status" value="1"/>
</dbReference>
<keyword evidence="1" id="KW-0862">Zinc</keyword>
<evidence type="ECO:0000313" key="5">
    <source>
        <dbReference type="Proteomes" id="UP001061958"/>
    </source>
</evidence>
<dbReference type="AlphaFoldDB" id="A0A9C7UPE9"/>
<feature type="region of interest" description="Disordered" evidence="2">
    <location>
        <begin position="464"/>
        <end position="484"/>
    </location>
</feature>
<reference evidence="4" key="1">
    <citation type="journal article" date="2022" name="Proc. Natl. Acad. Sci. U.S.A.">
        <title>Life cycle and functional genomics of the unicellular red alga Galdieria for elucidating algal and plant evolution and industrial use.</title>
        <authorList>
            <person name="Hirooka S."/>
            <person name="Itabashi T."/>
            <person name="Ichinose T.M."/>
            <person name="Onuma R."/>
            <person name="Fujiwara T."/>
            <person name="Yamashita S."/>
            <person name="Jong L.W."/>
            <person name="Tomita R."/>
            <person name="Iwane A.H."/>
            <person name="Miyagishima S.Y."/>
        </authorList>
    </citation>
    <scope>NUCLEOTIDE SEQUENCE</scope>
    <source>
        <strain evidence="4">NBRC 102759</strain>
    </source>
</reference>
<dbReference type="GO" id="GO:0008270">
    <property type="term" value="F:zinc ion binding"/>
    <property type="evidence" value="ECO:0007669"/>
    <property type="project" value="UniProtKB-KW"/>
</dbReference>
<feature type="domain" description="RING-type" evidence="3">
    <location>
        <begin position="42"/>
        <end position="79"/>
    </location>
</feature>
<reference evidence="4" key="2">
    <citation type="submission" date="2022-01" db="EMBL/GenBank/DDBJ databases">
        <authorList>
            <person name="Hirooka S."/>
            <person name="Miyagishima S.Y."/>
        </authorList>
    </citation>
    <scope>NUCLEOTIDE SEQUENCE</scope>
    <source>
        <strain evidence="4">NBRC 102759</strain>
    </source>
</reference>
<gene>
    <name evidence="4" type="ORF">GpartN1_g2223.t1</name>
</gene>
<dbReference type="SUPFAM" id="SSF57850">
    <property type="entry name" value="RING/U-box"/>
    <property type="match status" value="1"/>
</dbReference>
<sequence>MTQLASTHVEQVGRLGCSSFVPQGEGVEESSIIPAMEDLTLCVACMEQVANVVFVPCEHSVICERCLCMLDNQLCPCCREQILFFNLLPVKLKTVEDCSLNVMNEEYWACSEKGPVNNVKVSEYFEKYSAGNPVEEVISPSTSVLQFIGHSEGQENGWFCQFCENYHSREEIENSLMYPLEKLLQQRNEHERNIVKQTLQVWVCGSSFEMNELLIEVLRNIFPVDGSYIHTGTCINQSPKVGKEAAHAMNKSLFKLPRLELNLGNKVANKNHCPIQSREKPPVNICFQCGQYSPNSRFEGNFICFRNIRTWELFRFAKLKDSWYTPDLLLYCCYSDNEQSFYDILSLKRRLRDRYGFVCKELLVLLDKSELEGGRSSNSPEHFKHVFWHQEQSSLTIDSIYKLLKEYEPNRADLLDVLYVNLADKFNNLRALLKTVVRRAKIQRKRQNRSRSWISSHATTPTVISSDRNRNVGHSSGSNSCRCM</sequence>
<dbReference type="InterPro" id="IPR013083">
    <property type="entry name" value="Znf_RING/FYVE/PHD"/>
</dbReference>
<evidence type="ECO:0000256" key="1">
    <source>
        <dbReference type="PROSITE-ProRule" id="PRU00175"/>
    </source>
</evidence>
<keyword evidence="1" id="KW-0863">Zinc-finger</keyword>
<dbReference type="PROSITE" id="PS50089">
    <property type="entry name" value="ZF_RING_2"/>
    <property type="match status" value="1"/>
</dbReference>
<dbReference type="EMBL" id="BQMJ01000015">
    <property type="protein sequence ID" value="GJQ10432.1"/>
    <property type="molecule type" value="Genomic_DNA"/>
</dbReference>
<proteinExistence type="predicted"/>
<dbReference type="InterPro" id="IPR001841">
    <property type="entry name" value="Znf_RING"/>
</dbReference>
<evidence type="ECO:0000313" key="4">
    <source>
        <dbReference type="EMBL" id="GJQ10432.1"/>
    </source>
</evidence>
<keyword evidence="5" id="KW-1185">Reference proteome</keyword>
<protein>
    <recommendedName>
        <fullName evidence="3">RING-type domain-containing protein</fullName>
    </recommendedName>
</protein>